<protein>
    <submittedName>
        <fullName evidence="1">HicB</fullName>
    </submittedName>
</protein>
<dbReference type="EMBL" id="CP006936">
    <property type="protein sequence ID" value="AHC26605.1"/>
    <property type="molecule type" value="Genomic_DNA"/>
</dbReference>
<dbReference type="InterPro" id="IPR035069">
    <property type="entry name" value="TTHA1013/TTHA0281-like"/>
</dbReference>
<dbReference type="SUPFAM" id="SSF143100">
    <property type="entry name" value="TTHA1013/TTHA0281-like"/>
    <property type="match status" value="1"/>
</dbReference>
<sequence>MSNHYTYRAEWSAEDDEYVGLVAEFPSLSWLAPTAAEAVAGAAELVDGILADMDKSGETPPKPLTERRYSGNLSFRTSPAQHRKLAIEAAEQGVSVNQLLIYKLASKTAVAPAAVADMSSVIAEASRACTALPVIAGIQSKVIEQARAAIPDSVTASTVDYLIENPAMKELMAANVTAWVQSVSEKLREAGKEEEVATLLIIPTGKSVHTG</sequence>
<evidence type="ECO:0000313" key="1">
    <source>
        <dbReference type="EMBL" id="AHC26605.1"/>
    </source>
</evidence>
<dbReference type="Proteomes" id="UP000018763">
    <property type="component" value="Chromosome"/>
</dbReference>
<accession>V5XDV3</accession>
<name>V5XDV3_MYCNE</name>
<dbReference type="GeneID" id="93339578"/>
<organism evidence="1 2">
    <name type="scientific">Mycolicibacterium neoaurum VKM Ac-1815D</name>
    <dbReference type="NCBI Taxonomy" id="700508"/>
    <lineage>
        <taxon>Bacteria</taxon>
        <taxon>Bacillati</taxon>
        <taxon>Actinomycetota</taxon>
        <taxon>Actinomycetes</taxon>
        <taxon>Mycobacteriales</taxon>
        <taxon>Mycobacteriaceae</taxon>
        <taxon>Mycolicibacterium</taxon>
    </lineage>
</organism>
<evidence type="ECO:0000313" key="2">
    <source>
        <dbReference type="Proteomes" id="UP000018763"/>
    </source>
</evidence>
<dbReference type="AlphaFoldDB" id="V5XDV3"/>
<dbReference type="Pfam" id="PF05534">
    <property type="entry name" value="HicB"/>
    <property type="match status" value="1"/>
</dbReference>
<proteinExistence type="predicted"/>
<keyword evidence="2" id="KW-1185">Reference proteome</keyword>
<gene>
    <name evidence="1" type="ORF">D174_19470</name>
</gene>
<dbReference type="InterPro" id="IPR008651">
    <property type="entry name" value="Uncharacterised_HicB"/>
</dbReference>
<dbReference type="RefSeq" id="WP_019511777.1">
    <property type="nucleotide sequence ID" value="NC_023036.2"/>
</dbReference>
<reference evidence="1 2" key="1">
    <citation type="journal article" date="2014" name="Genome Announc.">
        <title>Complete Genome Sequence of Sterol-Transforming Mycobacterium neoaurum Strain VKM Ac-1815D.</title>
        <authorList>
            <person name="Shtratnikova V.Y."/>
            <person name="Bragin E.Y."/>
            <person name="Dovbnya D.V."/>
            <person name="Pekov Y.A."/>
            <person name="Schelkunov M.I."/>
            <person name="Strizhov N."/>
            <person name="Ivashina T.V."/>
            <person name="Ashapkin V.V."/>
            <person name="Donova M.V."/>
        </authorList>
    </citation>
    <scope>NUCLEOTIDE SEQUENCE [LARGE SCALE GENOMIC DNA]</scope>
    <source>
        <strain evidence="1 2">VKM Ac-1815D</strain>
    </source>
</reference>